<dbReference type="KEGG" id="dae:Dtox_0642"/>
<dbReference type="EMBL" id="CP001720">
    <property type="protein sequence ID" value="ACV61561.1"/>
    <property type="molecule type" value="Genomic_DNA"/>
</dbReference>
<sequence>MTCLIFIEGVSGVGKSTTAKKLCEALNVRGDSADCYLEGNVDNPVDLFCCACLSKPEFTALLQNYPNEAEHLLKNSIQESDYVLVRYADTNAPFFAPPLLDALKVREGFYRPQNPITPEQYTQVYTDCWRRFISQNQVKSDYMIFDGSFLYHRANDLIQNYNATNGMIASHLTSLLAVMSPYGPLLYYLSSEDVGERLAKARESRGQTLATAERIAFEEERKNRQMQILGILPIQAHIIDVSDENWSASLNRILEMLDKEVMGI</sequence>
<name>C8W1B6_DESAS</name>
<evidence type="ECO:0008006" key="3">
    <source>
        <dbReference type="Google" id="ProtNLM"/>
    </source>
</evidence>
<dbReference type="InterPro" id="IPR027417">
    <property type="entry name" value="P-loop_NTPase"/>
</dbReference>
<gene>
    <name evidence="1" type="ordered locus">Dtox_0642</name>
</gene>
<dbReference type="SUPFAM" id="SSF52540">
    <property type="entry name" value="P-loop containing nucleoside triphosphate hydrolases"/>
    <property type="match status" value="1"/>
</dbReference>
<dbReference type="Gene3D" id="3.40.50.300">
    <property type="entry name" value="P-loop containing nucleotide triphosphate hydrolases"/>
    <property type="match status" value="1"/>
</dbReference>
<organism evidence="1 2">
    <name type="scientific">Desulfofarcimen acetoxidans (strain ATCC 49208 / DSM 771 / KCTC 5769 / VKM B-1644 / 5575)</name>
    <name type="common">Desulfotomaculum acetoxidans</name>
    <dbReference type="NCBI Taxonomy" id="485916"/>
    <lineage>
        <taxon>Bacteria</taxon>
        <taxon>Bacillati</taxon>
        <taxon>Bacillota</taxon>
        <taxon>Clostridia</taxon>
        <taxon>Eubacteriales</taxon>
        <taxon>Peptococcaceae</taxon>
        <taxon>Desulfofarcimen</taxon>
    </lineage>
</organism>
<dbReference type="HOGENOM" id="CLU_1052616_0_0_9"/>
<dbReference type="NCBIfam" id="NF005250">
    <property type="entry name" value="PRK06761.1"/>
    <property type="match status" value="1"/>
</dbReference>
<dbReference type="AlphaFoldDB" id="C8W1B6"/>
<reference evidence="1 2" key="1">
    <citation type="journal article" date="2009" name="Stand. Genomic Sci.">
        <title>Complete genome sequence of Desulfotomaculum acetoxidans type strain (5575).</title>
        <authorList>
            <person name="Spring S."/>
            <person name="Lapidus A."/>
            <person name="Schroder M."/>
            <person name="Gleim D."/>
            <person name="Sims D."/>
            <person name="Meincke L."/>
            <person name="Glavina Del Rio T."/>
            <person name="Tice H."/>
            <person name="Copeland A."/>
            <person name="Cheng J.F."/>
            <person name="Lucas S."/>
            <person name="Chen F."/>
            <person name="Nolan M."/>
            <person name="Bruce D."/>
            <person name="Goodwin L."/>
            <person name="Pitluck S."/>
            <person name="Ivanova N."/>
            <person name="Mavromatis K."/>
            <person name="Mikhailova N."/>
            <person name="Pati A."/>
            <person name="Chen A."/>
            <person name="Palaniappan K."/>
            <person name="Land M."/>
            <person name="Hauser L."/>
            <person name="Chang Y.J."/>
            <person name="Jeffries C.D."/>
            <person name="Chain P."/>
            <person name="Saunders E."/>
            <person name="Brettin T."/>
            <person name="Detter J.C."/>
            <person name="Goker M."/>
            <person name="Bristow J."/>
            <person name="Eisen J.A."/>
            <person name="Markowitz V."/>
            <person name="Hugenholtz P."/>
            <person name="Kyrpides N.C."/>
            <person name="Klenk H.P."/>
            <person name="Han C."/>
        </authorList>
    </citation>
    <scope>NUCLEOTIDE SEQUENCE [LARGE SCALE GENOMIC DNA]</scope>
    <source>
        <strain evidence="2">ATCC 49208 / DSM 771 / VKM B-1644</strain>
    </source>
</reference>
<dbReference type="RefSeq" id="WP_015756280.1">
    <property type="nucleotide sequence ID" value="NC_013216.1"/>
</dbReference>
<dbReference type="eggNOG" id="COG0703">
    <property type="taxonomic scope" value="Bacteria"/>
</dbReference>
<dbReference type="OrthoDB" id="8211253at2"/>
<protein>
    <recommendedName>
        <fullName evidence="3">Thymidylate kinase-like domain-containing protein</fullName>
    </recommendedName>
</protein>
<accession>C8W1B6</accession>
<evidence type="ECO:0000313" key="2">
    <source>
        <dbReference type="Proteomes" id="UP000002217"/>
    </source>
</evidence>
<evidence type="ECO:0000313" key="1">
    <source>
        <dbReference type="EMBL" id="ACV61561.1"/>
    </source>
</evidence>
<keyword evidence="2" id="KW-1185">Reference proteome</keyword>
<dbReference type="STRING" id="485916.Dtox_0642"/>
<proteinExistence type="predicted"/>
<dbReference type="Proteomes" id="UP000002217">
    <property type="component" value="Chromosome"/>
</dbReference>